<keyword evidence="2" id="KW-0805">Transcription regulation</keyword>
<dbReference type="Pfam" id="PF03466">
    <property type="entry name" value="LysR_substrate"/>
    <property type="match status" value="1"/>
</dbReference>
<dbReference type="SUPFAM" id="SSF53850">
    <property type="entry name" value="Periplasmic binding protein-like II"/>
    <property type="match status" value="1"/>
</dbReference>
<dbReference type="SUPFAM" id="SSF46785">
    <property type="entry name" value="Winged helix' DNA-binding domain"/>
    <property type="match status" value="1"/>
</dbReference>
<dbReference type="AlphaFoldDB" id="A0A5Q4ZQU7"/>
<evidence type="ECO:0000313" key="7">
    <source>
        <dbReference type="Proteomes" id="UP000325811"/>
    </source>
</evidence>
<evidence type="ECO:0000256" key="4">
    <source>
        <dbReference type="ARBA" id="ARBA00023163"/>
    </source>
</evidence>
<dbReference type="FunFam" id="1.10.10.10:FF:000001">
    <property type="entry name" value="LysR family transcriptional regulator"/>
    <property type="match status" value="1"/>
</dbReference>
<evidence type="ECO:0000256" key="2">
    <source>
        <dbReference type="ARBA" id="ARBA00023015"/>
    </source>
</evidence>
<dbReference type="PRINTS" id="PR00039">
    <property type="entry name" value="HTHLYSR"/>
</dbReference>
<dbReference type="GO" id="GO:0003700">
    <property type="term" value="F:DNA-binding transcription factor activity"/>
    <property type="evidence" value="ECO:0007669"/>
    <property type="project" value="InterPro"/>
</dbReference>
<dbReference type="EMBL" id="LR699554">
    <property type="protein sequence ID" value="VVD33450.1"/>
    <property type="molecule type" value="Genomic_DNA"/>
</dbReference>
<protein>
    <submittedName>
        <fullName evidence="6">Transcriptional regulator</fullName>
    </submittedName>
</protein>
<evidence type="ECO:0000259" key="5">
    <source>
        <dbReference type="PROSITE" id="PS50931"/>
    </source>
</evidence>
<evidence type="ECO:0000313" key="6">
    <source>
        <dbReference type="EMBL" id="VVD33450.1"/>
    </source>
</evidence>
<dbReference type="PANTHER" id="PTHR30126:SF40">
    <property type="entry name" value="HTH-TYPE TRANSCRIPTIONAL REGULATOR GLTR"/>
    <property type="match status" value="1"/>
</dbReference>
<dbReference type="PANTHER" id="PTHR30126">
    <property type="entry name" value="HTH-TYPE TRANSCRIPTIONAL REGULATOR"/>
    <property type="match status" value="1"/>
</dbReference>
<proteinExistence type="inferred from homology"/>
<accession>A0A5Q4ZQU7</accession>
<comment type="similarity">
    <text evidence="1">Belongs to the LysR transcriptional regulatory family.</text>
</comment>
<name>A0A5Q4ZQU7_9BURK</name>
<evidence type="ECO:0000256" key="1">
    <source>
        <dbReference type="ARBA" id="ARBA00009437"/>
    </source>
</evidence>
<dbReference type="KEGG" id="pdio:PDMSB3_2166.1"/>
<dbReference type="InterPro" id="IPR005119">
    <property type="entry name" value="LysR_subst-bd"/>
</dbReference>
<evidence type="ECO:0000256" key="3">
    <source>
        <dbReference type="ARBA" id="ARBA00023125"/>
    </source>
</evidence>
<dbReference type="GO" id="GO:0000976">
    <property type="term" value="F:transcription cis-regulatory region binding"/>
    <property type="evidence" value="ECO:0007669"/>
    <property type="project" value="TreeGrafter"/>
</dbReference>
<dbReference type="Gene3D" id="1.10.10.10">
    <property type="entry name" value="Winged helix-like DNA-binding domain superfamily/Winged helix DNA-binding domain"/>
    <property type="match status" value="1"/>
</dbReference>
<dbReference type="CDD" id="cd05466">
    <property type="entry name" value="PBP2_LTTR_substrate"/>
    <property type="match status" value="1"/>
</dbReference>
<keyword evidence="3" id="KW-0238">DNA-binding</keyword>
<dbReference type="Gene3D" id="3.40.190.290">
    <property type="match status" value="1"/>
</dbReference>
<sequence length="333" mass="36401">MRELPTGLGALTAPRLRPFASLPMTLSKLFSGKPSSRSINDLQHIRAFVAVAREGSLTKAARLLNLTQPAVSVQLKNLQDQLKLRLLTRSPRGLTLTADGLKLLPYAEQILDAIGNFDVAADNLVSILSGTVSIGTILNPQTIRLGAVLQYMANHYPEVRTRLRHSMTGQILEQLASGALDVGFFLGTPAESDGIELHAIALMPITYYVIAPKGWQERINGRGWAELAELPWIWTPPTSMHHRLLTHAFESVGAKPRVAAEVDLEASMIELVRAGVGLSLARETVAIDEAQKYGAAISREVPIEIPLSFISLARRREEPLIEAMFFAAQMAFS</sequence>
<keyword evidence="7" id="KW-1185">Reference proteome</keyword>
<dbReference type="InterPro" id="IPR000847">
    <property type="entry name" value="LysR_HTH_N"/>
</dbReference>
<keyword evidence="4" id="KW-0804">Transcription</keyword>
<dbReference type="InterPro" id="IPR036390">
    <property type="entry name" value="WH_DNA-bd_sf"/>
</dbReference>
<dbReference type="PROSITE" id="PS50931">
    <property type="entry name" value="HTH_LYSR"/>
    <property type="match status" value="1"/>
</dbReference>
<reference evidence="6 7" key="1">
    <citation type="submission" date="2019-08" db="EMBL/GenBank/DDBJ databases">
        <authorList>
            <person name="Herpell B J."/>
        </authorList>
    </citation>
    <scope>NUCLEOTIDE SEQUENCE [LARGE SCALE GENOMIC DNA]</scope>
    <source>
        <strain evidence="7">Msb3</strain>
    </source>
</reference>
<dbReference type="Pfam" id="PF00126">
    <property type="entry name" value="HTH_1"/>
    <property type="match status" value="1"/>
</dbReference>
<dbReference type="InterPro" id="IPR036388">
    <property type="entry name" value="WH-like_DNA-bd_sf"/>
</dbReference>
<organism evidence="6 7">
    <name type="scientific">Paraburkholderia dioscoreae</name>
    <dbReference type="NCBI Taxonomy" id="2604047"/>
    <lineage>
        <taxon>Bacteria</taxon>
        <taxon>Pseudomonadati</taxon>
        <taxon>Pseudomonadota</taxon>
        <taxon>Betaproteobacteria</taxon>
        <taxon>Burkholderiales</taxon>
        <taxon>Burkholderiaceae</taxon>
        <taxon>Paraburkholderia</taxon>
    </lineage>
</organism>
<feature type="domain" description="HTH lysR-type" evidence="5">
    <location>
        <begin position="40"/>
        <end position="97"/>
    </location>
</feature>
<gene>
    <name evidence="6" type="ORF">PDMSB3_2166</name>
</gene>
<dbReference type="Proteomes" id="UP000325811">
    <property type="component" value="Chromosome II"/>
</dbReference>